<evidence type="ECO:0000313" key="3">
    <source>
        <dbReference type="Proteomes" id="UP001165082"/>
    </source>
</evidence>
<protein>
    <submittedName>
        <fullName evidence="2">Uncharacterized protein</fullName>
    </submittedName>
</protein>
<name>A0A9W7CAE9_9STRA</name>
<dbReference type="InterPro" id="IPR036815">
    <property type="entry name" value="14-3-3_dom_sf"/>
</dbReference>
<feature type="region of interest" description="Disordered" evidence="1">
    <location>
        <begin position="1"/>
        <end position="23"/>
    </location>
</feature>
<accession>A0A9W7CAE9</accession>
<feature type="compositionally biased region" description="Basic and acidic residues" evidence="1">
    <location>
        <begin position="8"/>
        <end position="17"/>
    </location>
</feature>
<keyword evidence="3" id="KW-1185">Reference proteome</keyword>
<organism evidence="2 3">
    <name type="scientific">Triparma retinervis</name>
    <dbReference type="NCBI Taxonomy" id="2557542"/>
    <lineage>
        <taxon>Eukaryota</taxon>
        <taxon>Sar</taxon>
        <taxon>Stramenopiles</taxon>
        <taxon>Ochrophyta</taxon>
        <taxon>Bolidophyceae</taxon>
        <taxon>Parmales</taxon>
        <taxon>Triparmaceae</taxon>
        <taxon>Triparma</taxon>
    </lineage>
</organism>
<feature type="region of interest" description="Disordered" evidence="1">
    <location>
        <begin position="502"/>
        <end position="533"/>
    </location>
</feature>
<proteinExistence type="predicted"/>
<gene>
    <name evidence="2" type="ORF">TrRE_jg5997</name>
</gene>
<dbReference type="EMBL" id="BRXZ01000085">
    <property type="protein sequence ID" value="GMI04752.1"/>
    <property type="molecule type" value="Genomic_DNA"/>
</dbReference>
<evidence type="ECO:0000313" key="2">
    <source>
        <dbReference type="EMBL" id="GMI04752.1"/>
    </source>
</evidence>
<dbReference type="OrthoDB" id="189299at2759"/>
<dbReference type="SUPFAM" id="SSF48445">
    <property type="entry name" value="14-3-3 protein"/>
    <property type="match status" value="1"/>
</dbReference>
<dbReference type="Proteomes" id="UP001165082">
    <property type="component" value="Unassembled WGS sequence"/>
</dbReference>
<reference evidence="2" key="1">
    <citation type="submission" date="2022-07" db="EMBL/GenBank/DDBJ databases">
        <title>Genome analysis of Parmales, a sister group of diatoms, reveals the evolutionary specialization of diatoms from phago-mixotrophs to photoautotrophs.</title>
        <authorList>
            <person name="Ban H."/>
            <person name="Sato S."/>
            <person name="Yoshikawa S."/>
            <person name="Kazumasa Y."/>
            <person name="Nakamura Y."/>
            <person name="Ichinomiya M."/>
            <person name="Saitoh K."/>
            <person name="Sato N."/>
            <person name="Blanc-Mathieu R."/>
            <person name="Endo H."/>
            <person name="Kuwata A."/>
            <person name="Ogata H."/>
        </authorList>
    </citation>
    <scope>NUCLEOTIDE SEQUENCE</scope>
</reference>
<comment type="caution">
    <text evidence="2">The sequence shown here is derived from an EMBL/GenBank/DDBJ whole genome shotgun (WGS) entry which is preliminary data.</text>
</comment>
<dbReference type="Gene3D" id="1.20.190.20">
    <property type="entry name" value="14-3-3 domain"/>
    <property type="match status" value="1"/>
</dbReference>
<sequence length="533" mass="60214">MLPSEPTAHVDHDEARDTNSYSNRSLVKQHVAEMSRSTDETISFISGRFLKGREGVDWANTTTDDEEIYECALYKKIQADQLFNLAFAMLSAPEFEEEHYNSTVIKALDMYEEALDVCDDVLVPTNELKIRLSLKMSMALHDLSSMPMDAWVCGKKALLLAEKYSAISHEEMHESQIEALHVLRDHVSMLEVYLTAHRENKETKSGRKYCNLDSLAEEENDDGNRNSEQFEKFNRFNRKKSNFGAASSATLTLAHRVERIRRLMKLDNSKDFLMASELNHAHQIVTSLHKIFKSYVRGNAVHAQTKTGTYVALDGMELDMDDFLLGGPYMSWDGFLFFCHDFNITPRRDGRGNRKLNTRAGESFLFTDNLEVQIVFTMTALAPHEILKMKTKKRTWSKGAKEMWRDSTQIAEASVRPKAGLNFENFVDCIARLALVGLASGTWAEMFPTTAEKIEAIFLTTMGLLDGSLVNANLHQHKKSQGLSKAEFKGMTALTRDHSLNKIDTKVGGNNNNDRTRRRSLSAPAAALISKSS</sequence>
<evidence type="ECO:0000256" key="1">
    <source>
        <dbReference type="SAM" id="MobiDB-lite"/>
    </source>
</evidence>
<dbReference type="AlphaFoldDB" id="A0A9W7CAE9"/>
<feature type="compositionally biased region" description="Low complexity" evidence="1">
    <location>
        <begin position="521"/>
        <end position="533"/>
    </location>
</feature>